<organism evidence="5 6">
    <name type="scientific">Winogradskya consettensis</name>
    <dbReference type="NCBI Taxonomy" id="113560"/>
    <lineage>
        <taxon>Bacteria</taxon>
        <taxon>Bacillati</taxon>
        <taxon>Actinomycetota</taxon>
        <taxon>Actinomycetes</taxon>
        <taxon>Micromonosporales</taxon>
        <taxon>Micromonosporaceae</taxon>
        <taxon>Winogradskya</taxon>
    </lineage>
</organism>
<dbReference type="InterPro" id="IPR036188">
    <property type="entry name" value="FAD/NAD-bd_sf"/>
</dbReference>
<accession>A0A919VY53</accession>
<dbReference type="InterPro" id="IPR002937">
    <property type="entry name" value="Amino_oxidase"/>
</dbReference>
<proteinExistence type="predicted"/>
<dbReference type="PANTHER" id="PTHR10742:SF410">
    <property type="entry name" value="LYSINE-SPECIFIC HISTONE DEMETHYLASE 2"/>
    <property type="match status" value="1"/>
</dbReference>
<evidence type="ECO:0000256" key="2">
    <source>
        <dbReference type="ARBA" id="ARBA00023002"/>
    </source>
</evidence>
<dbReference type="InterPro" id="IPR050281">
    <property type="entry name" value="Flavin_monoamine_oxidase"/>
</dbReference>
<feature type="domain" description="Amine oxidase" evidence="4">
    <location>
        <begin position="60"/>
        <end position="472"/>
    </location>
</feature>
<dbReference type="PROSITE" id="PS51318">
    <property type="entry name" value="TAT"/>
    <property type="match status" value="1"/>
</dbReference>
<comment type="caution">
    <text evidence="5">The sequence shown here is derived from an EMBL/GenBank/DDBJ whole genome shotgun (WGS) entry which is preliminary data.</text>
</comment>
<evidence type="ECO:0000256" key="1">
    <source>
        <dbReference type="ARBA" id="ARBA00001974"/>
    </source>
</evidence>
<dbReference type="Proteomes" id="UP000680865">
    <property type="component" value="Unassembled WGS sequence"/>
</dbReference>
<dbReference type="PRINTS" id="PR00757">
    <property type="entry name" value="AMINEOXDASEF"/>
</dbReference>
<sequence>MSRPDTSASGEPRVGTNIGRRTLLKAFGATAVAGAAATTLGARPASAETSYDVIVIGAGFAGVTAARELRAAGRRPLILEARNRIGGRTWTTTFAGKQIELGGQWLYPTQVNAQAELTRYGIDLVPGEIAPNQAFYPTPAGQAAFEIGAATTQFNALMSTLFADSRQLFPRPYEPLSARSAVSQADTLSLRTKINSLPITAQDKMWLLSLAASYSGGSSDRGGFTSMAQWWALAGHTPAGWESLTSYRPVGGMVALLTRILLDAQAQLVLNSPVTRIVDSGSSVTVTTTTATYTAPRVVVAVPANVWRTISFSPGLPAAHAAATQAGLGVPNVTKMWLRVSGPSAQALTNGAEGEQISLILPQNQLSNGDILAVGFSENPSLDVTNLSQVQAAAQRVAPGIQVKSVISQPWGRDPYSLGAWGMRGPNQLLQQLPAVQQPSGRLAFATADIASGWNGAFIDGAIESGRTAARQTLATS</sequence>
<feature type="binding site" evidence="3">
    <location>
        <position position="376"/>
    </location>
    <ligand>
        <name>substrate</name>
    </ligand>
</feature>
<protein>
    <submittedName>
        <fullName evidence="5">Monoamine oxidase</fullName>
    </submittedName>
</protein>
<dbReference type="EMBL" id="BOQP01000050">
    <property type="protein sequence ID" value="GIM82007.1"/>
    <property type="molecule type" value="Genomic_DNA"/>
</dbReference>
<dbReference type="AlphaFoldDB" id="A0A919VY53"/>
<feature type="binding site" evidence="3">
    <location>
        <begin position="80"/>
        <end position="81"/>
    </location>
    <ligand>
        <name>FAD</name>
        <dbReference type="ChEBI" id="CHEBI:57692"/>
    </ligand>
</feature>
<comment type="cofactor">
    <cofactor evidence="1">
        <name>FAD</name>
        <dbReference type="ChEBI" id="CHEBI:57692"/>
    </cofactor>
</comment>
<reference evidence="5" key="1">
    <citation type="submission" date="2021-03" db="EMBL/GenBank/DDBJ databases">
        <title>Whole genome shotgun sequence of Actinoplanes consettensis NBRC 14913.</title>
        <authorList>
            <person name="Komaki H."/>
            <person name="Tamura T."/>
        </authorList>
    </citation>
    <scope>NUCLEOTIDE SEQUENCE</scope>
    <source>
        <strain evidence="5">NBRC 14913</strain>
    </source>
</reference>
<dbReference type="RefSeq" id="WP_213002332.1">
    <property type="nucleotide sequence ID" value="NZ_BAAATW010000018.1"/>
</dbReference>
<dbReference type="Pfam" id="PF01593">
    <property type="entry name" value="Amino_oxidase"/>
    <property type="match status" value="1"/>
</dbReference>
<evidence type="ECO:0000259" key="4">
    <source>
        <dbReference type="Pfam" id="PF01593"/>
    </source>
</evidence>
<dbReference type="InterPro" id="IPR006311">
    <property type="entry name" value="TAT_signal"/>
</dbReference>
<name>A0A919VY53_9ACTN</name>
<keyword evidence="2" id="KW-0560">Oxidoreductase</keyword>
<evidence type="ECO:0000313" key="5">
    <source>
        <dbReference type="EMBL" id="GIM82007.1"/>
    </source>
</evidence>
<dbReference type="InterPro" id="IPR001613">
    <property type="entry name" value="Flavin_amine_oxidase"/>
</dbReference>
<dbReference type="PANTHER" id="PTHR10742">
    <property type="entry name" value="FLAVIN MONOAMINE OXIDASE"/>
    <property type="match status" value="1"/>
</dbReference>
<dbReference type="Gene3D" id="3.50.50.60">
    <property type="entry name" value="FAD/NAD(P)-binding domain"/>
    <property type="match status" value="1"/>
</dbReference>
<keyword evidence="6" id="KW-1185">Reference proteome</keyword>
<evidence type="ECO:0000313" key="6">
    <source>
        <dbReference type="Proteomes" id="UP000680865"/>
    </source>
</evidence>
<evidence type="ECO:0000256" key="3">
    <source>
        <dbReference type="PIRSR" id="PIRSR601613-1"/>
    </source>
</evidence>
<dbReference type="GO" id="GO:0016491">
    <property type="term" value="F:oxidoreductase activity"/>
    <property type="evidence" value="ECO:0007669"/>
    <property type="project" value="UniProtKB-KW"/>
</dbReference>
<dbReference type="SUPFAM" id="SSF51905">
    <property type="entry name" value="FAD/NAD(P)-binding domain"/>
    <property type="match status" value="1"/>
</dbReference>
<gene>
    <name evidence="5" type="ORF">Aco04nite_79420</name>
</gene>
<feature type="binding site" evidence="3">
    <location>
        <position position="274"/>
    </location>
    <ligand>
        <name>FAD</name>
        <dbReference type="ChEBI" id="CHEBI:57692"/>
    </ligand>
</feature>